<keyword evidence="1" id="KW-0472">Membrane</keyword>
<feature type="transmembrane region" description="Helical" evidence="1">
    <location>
        <begin position="333"/>
        <end position="353"/>
    </location>
</feature>
<comment type="caution">
    <text evidence="2">The sequence shown here is derived from an EMBL/GenBank/DDBJ whole genome shotgun (WGS) entry which is preliminary data.</text>
</comment>
<evidence type="ECO:0000313" key="3">
    <source>
        <dbReference type="Proteomes" id="UP000308133"/>
    </source>
</evidence>
<dbReference type="AlphaFoldDB" id="A0A4U7AZ36"/>
<evidence type="ECO:0000313" key="2">
    <source>
        <dbReference type="EMBL" id="TKX23649.1"/>
    </source>
</evidence>
<organism evidence="2 3">
    <name type="scientific">Elsinoe australis</name>
    <dbReference type="NCBI Taxonomy" id="40998"/>
    <lineage>
        <taxon>Eukaryota</taxon>
        <taxon>Fungi</taxon>
        <taxon>Dikarya</taxon>
        <taxon>Ascomycota</taxon>
        <taxon>Pezizomycotina</taxon>
        <taxon>Dothideomycetes</taxon>
        <taxon>Dothideomycetidae</taxon>
        <taxon>Myriangiales</taxon>
        <taxon>Elsinoaceae</taxon>
        <taxon>Elsinoe</taxon>
    </lineage>
</organism>
<name>A0A4U7AZ36_9PEZI</name>
<evidence type="ECO:0000256" key="1">
    <source>
        <dbReference type="SAM" id="Phobius"/>
    </source>
</evidence>
<proteinExistence type="predicted"/>
<gene>
    <name evidence="2" type="ORF">C1H76_4163</name>
</gene>
<sequence length="489" mass="56069">MWDKTRQNWKHSLQKEGNFRHLQTGKHLRAQEARQYTGLKRVMVQEHKATHKPLETYFETLDSEEARCKQLVSVWNELIHRSTSKPEDLHTIIANLLDFHVKNLQQIQTLSESMGTVMSLEQIKAARMRAILLSFSALPLSLLIQRGSHLQPQALSWVQTVPETPLDNSDDMMHIEESEVVIVPGAIRHHSVRILQGHLPENGMLHFRDEKTGLVYSGEIDKLSPTHLWRYPPTFCIIYHTLKRTGALLQITHYSRKRADKTSSAGDYKLHALYLGRVELRIDVSSLSSAVREVYEIPDGWTIGVGIDVQAMIVSLPRRPAPRVYNRAGAGQALLLVLFQIPAYVLVSTFGALQYKEHGGLTRTTAGLMASWLAIWLGSPWVWALFTLLGAPVAHRTWLSSFDDKWAPGRLGKAWQWWLSWAKCLRLNDSVEEIWSDCCGAFCLETFRSRRITEDVEHAMSDEDQRFVRRFNLHEVGLSDKKEEEEIQE</sequence>
<dbReference type="Proteomes" id="UP000308133">
    <property type="component" value="Unassembled WGS sequence"/>
</dbReference>
<protein>
    <submittedName>
        <fullName evidence="2">Uncharacterized protein</fullName>
    </submittedName>
</protein>
<accession>A0A4U7AZ36</accession>
<keyword evidence="1" id="KW-0812">Transmembrane</keyword>
<reference evidence="2 3" key="1">
    <citation type="submission" date="2018-02" db="EMBL/GenBank/DDBJ databases">
        <title>Draft genome sequences of Elsinoe sp., causing black scab on jojoba.</title>
        <authorList>
            <person name="Stodart B."/>
            <person name="Jeffress S."/>
            <person name="Ash G."/>
            <person name="Arun Chinnappa K."/>
        </authorList>
    </citation>
    <scope>NUCLEOTIDE SEQUENCE [LARGE SCALE GENOMIC DNA]</scope>
    <source>
        <strain evidence="2 3">Hillstone_2</strain>
    </source>
</reference>
<keyword evidence="1" id="KW-1133">Transmembrane helix</keyword>
<feature type="transmembrane region" description="Helical" evidence="1">
    <location>
        <begin position="373"/>
        <end position="394"/>
    </location>
</feature>
<dbReference type="EMBL" id="PTQR01000053">
    <property type="protein sequence ID" value="TKX23649.1"/>
    <property type="molecule type" value="Genomic_DNA"/>
</dbReference>